<evidence type="ECO:0000313" key="1">
    <source>
        <dbReference type="EMBL" id="MBO0935580.1"/>
    </source>
</evidence>
<dbReference type="InterPro" id="IPR045990">
    <property type="entry name" value="DUF5946"/>
</dbReference>
<gene>
    <name evidence="1" type="ORF">J2I47_03365</name>
</gene>
<reference evidence="1" key="1">
    <citation type="submission" date="2021-03" db="EMBL/GenBank/DDBJ databases">
        <title>Fibrella sp. HMF5335 genome sequencing and assembly.</title>
        <authorList>
            <person name="Kang H."/>
            <person name="Kim H."/>
            <person name="Bae S."/>
            <person name="Joh K."/>
        </authorList>
    </citation>
    <scope>NUCLEOTIDE SEQUENCE</scope>
    <source>
        <strain evidence="1">HMF5335</strain>
    </source>
</reference>
<name>A0A939GEZ9_9BACT</name>
<dbReference type="RefSeq" id="WP_207363122.1">
    <property type="nucleotide sequence ID" value="NZ_JAFMYV010000001.1"/>
</dbReference>
<sequence length="165" mass="18640">MNPHVDKCPGCGILLPQSIAEPPSRYLASGACWQLINELEYYTLSLADPYFIHQLVVDTYGAQHTGPQTRPITTAFALIGLQLAIEKGYTGRQVQQAHMALALQQKNWPRLTMPDQTGTLTVSHGLLAGAGEPRHGRIHEWAESVWQRWAPWHNWTRDCVNRYQL</sequence>
<dbReference type="Proteomes" id="UP000664034">
    <property type="component" value="Unassembled WGS sequence"/>
</dbReference>
<protein>
    <submittedName>
        <fullName evidence="1">Uncharacterized protein</fullName>
    </submittedName>
</protein>
<dbReference type="EMBL" id="JAFMYV010000001">
    <property type="protein sequence ID" value="MBO0935580.1"/>
    <property type="molecule type" value="Genomic_DNA"/>
</dbReference>
<proteinExistence type="predicted"/>
<evidence type="ECO:0000313" key="2">
    <source>
        <dbReference type="Proteomes" id="UP000664034"/>
    </source>
</evidence>
<comment type="caution">
    <text evidence="1">The sequence shown here is derived from an EMBL/GenBank/DDBJ whole genome shotgun (WGS) entry which is preliminary data.</text>
</comment>
<dbReference type="AlphaFoldDB" id="A0A939GEZ9"/>
<accession>A0A939GEZ9</accession>
<dbReference type="Pfam" id="PF19371">
    <property type="entry name" value="DUF5946"/>
    <property type="match status" value="1"/>
</dbReference>
<organism evidence="1 2">
    <name type="scientific">Fibrella rubiginis</name>
    <dbReference type="NCBI Taxonomy" id="2817060"/>
    <lineage>
        <taxon>Bacteria</taxon>
        <taxon>Pseudomonadati</taxon>
        <taxon>Bacteroidota</taxon>
        <taxon>Cytophagia</taxon>
        <taxon>Cytophagales</taxon>
        <taxon>Spirosomataceae</taxon>
        <taxon>Fibrella</taxon>
    </lineage>
</organism>
<keyword evidence="2" id="KW-1185">Reference proteome</keyword>